<protein>
    <submittedName>
        <fullName evidence="2">Uncharacterized protein</fullName>
    </submittedName>
</protein>
<reference evidence="2 3" key="1">
    <citation type="submission" date="2019-01" db="EMBL/GenBank/DDBJ databases">
        <authorList>
            <person name="Sayadi A."/>
        </authorList>
    </citation>
    <scope>NUCLEOTIDE SEQUENCE [LARGE SCALE GENOMIC DNA]</scope>
</reference>
<evidence type="ECO:0000313" key="2">
    <source>
        <dbReference type="EMBL" id="VEN61099.1"/>
    </source>
</evidence>
<evidence type="ECO:0000313" key="3">
    <source>
        <dbReference type="Proteomes" id="UP000410492"/>
    </source>
</evidence>
<proteinExistence type="predicted"/>
<dbReference type="Proteomes" id="UP000410492">
    <property type="component" value="Unassembled WGS sequence"/>
</dbReference>
<dbReference type="EMBL" id="CAACVG010012958">
    <property type="protein sequence ID" value="VEN61099.1"/>
    <property type="molecule type" value="Genomic_DNA"/>
</dbReference>
<dbReference type="OrthoDB" id="10029630at2759"/>
<feature type="region of interest" description="Disordered" evidence="1">
    <location>
        <begin position="1"/>
        <end position="54"/>
    </location>
</feature>
<accession>A0A653DM82</accession>
<gene>
    <name evidence="2" type="ORF">CALMAC_LOCUS18596</name>
</gene>
<sequence>MTATTRLMTGTMFHLTGTTSPITTWTSPKGHTREGGDSKTTAKPFKTISTGEIG</sequence>
<keyword evidence="3" id="KW-1185">Reference proteome</keyword>
<name>A0A653DM82_CALMS</name>
<evidence type="ECO:0000256" key="1">
    <source>
        <dbReference type="SAM" id="MobiDB-lite"/>
    </source>
</evidence>
<feature type="compositionally biased region" description="Low complexity" evidence="1">
    <location>
        <begin position="16"/>
        <end position="28"/>
    </location>
</feature>
<dbReference type="AlphaFoldDB" id="A0A653DM82"/>
<organism evidence="2 3">
    <name type="scientific">Callosobruchus maculatus</name>
    <name type="common">Southern cowpea weevil</name>
    <name type="synonym">Pulse bruchid</name>
    <dbReference type="NCBI Taxonomy" id="64391"/>
    <lineage>
        <taxon>Eukaryota</taxon>
        <taxon>Metazoa</taxon>
        <taxon>Ecdysozoa</taxon>
        <taxon>Arthropoda</taxon>
        <taxon>Hexapoda</taxon>
        <taxon>Insecta</taxon>
        <taxon>Pterygota</taxon>
        <taxon>Neoptera</taxon>
        <taxon>Endopterygota</taxon>
        <taxon>Coleoptera</taxon>
        <taxon>Polyphaga</taxon>
        <taxon>Cucujiformia</taxon>
        <taxon>Chrysomeloidea</taxon>
        <taxon>Chrysomelidae</taxon>
        <taxon>Bruchinae</taxon>
        <taxon>Bruchini</taxon>
        <taxon>Callosobruchus</taxon>
    </lineage>
</organism>